<dbReference type="SUPFAM" id="SSF56801">
    <property type="entry name" value="Acetyl-CoA synthetase-like"/>
    <property type="match status" value="1"/>
</dbReference>
<dbReference type="PANTHER" id="PTHR43767">
    <property type="entry name" value="LONG-CHAIN-FATTY-ACID--COA LIGASE"/>
    <property type="match status" value="1"/>
</dbReference>
<dbReference type="Pfam" id="PF13193">
    <property type="entry name" value="AMP-binding_C"/>
    <property type="match status" value="1"/>
</dbReference>
<reference evidence="4" key="1">
    <citation type="journal article" date="2014" name="Int. J. Syst. Evol. Microbiol.">
        <title>Complete genome sequence of Corynebacterium casei LMG S-19264T (=DSM 44701T), isolated from a smear-ripened cheese.</title>
        <authorList>
            <consortium name="US DOE Joint Genome Institute (JGI-PGF)"/>
            <person name="Walter F."/>
            <person name="Albersmeier A."/>
            <person name="Kalinowski J."/>
            <person name="Ruckert C."/>
        </authorList>
    </citation>
    <scope>NUCLEOTIDE SEQUENCE</scope>
    <source>
        <strain evidence="4">JCM 4059</strain>
    </source>
</reference>
<proteinExistence type="predicted"/>
<dbReference type="PANTHER" id="PTHR43767:SF1">
    <property type="entry name" value="NONRIBOSOMAL PEPTIDE SYNTHASE PES1 (EUROFUNG)-RELATED"/>
    <property type="match status" value="1"/>
</dbReference>
<evidence type="ECO:0000259" key="2">
    <source>
        <dbReference type="Pfam" id="PF00501"/>
    </source>
</evidence>
<comment type="caution">
    <text evidence="4">The sequence shown here is derived from an EMBL/GenBank/DDBJ whole genome shotgun (WGS) entry which is preliminary data.</text>
</comment>
<dbReference type="EMBL" id="BNBD01000001">
    <property type="protein sequence ID" value="GHF30026.1"/>
    <property type="molecule type" value="Genomic_DNA"/>
</dbReference>
<dbReference type="InterPro" id="IPR025110">
    <property type="entry name" value="AMP-bd_C"/>
</dbReference>
<evidence type="ECO:0000313" key="4">
    <source>
        <dbReference type="EMBL" id="GHF30026.1"/>
    </source>
</evidence>
<dbReference type="InterPro" id="IPR050237">
    <property type="entry name" value="ATP-dep_AMP-bd_enzyme"/>
</dbReference>
<sequence>MTHPVNETDRRQWTLHRSAARHAAERPGHPAVVCEGRTTTYAELDDRSTRAAHALRAAGIGRGARVAYFGRESEHYYLAVLACAKTGAVLVPVNWRLTPGEVTHILRDSGARLVFVDERFGRTAEQALACLPGVTRVPLTGPGGLAGWYEGHPGTPLDPGTGPDDAVVQVYTSGTTGLPKGAVLAHRSFFTLPHALREAGSDWLDWRPDDVALISLPGFGIAGIGWFLHTFNAGGTNVVMGMFTPGEAVRLIAEHRVTTTFIAPAMLQMMLDEPAAGPAAFASLRKVAYGAAPISETLLCRCLKMLPCELAQIYASTETGSVAVCLPPEAHRPGTTMLRSVGRVCPGNEIRVTGPDGHDLPPGEIGEVRVRTPAHMLGYWNLPDATAAALDDGWLRMGDAGYLDADGYLFLCDRINDTIIVGGQNIYPAEVEKELSDHPDVVEAAVVGLPDRYWGDQAHACVVLRPGSTARPRDLMRFLRGRIADYKIPEVYHVVGALPHNPAGKVLRREVRETLLAGVTQPAGPGLPATGPATPAVAAARP</sequence>
<dbReference type="GO" id="GO:0016878">
    <property type="term" value="F:acid-thiol ligase activity"/>
    <property type="evidence" value="ECO:0007669"/>
    <property type="project" value="UniProtKB-ARBA"/>
</dbReference>
<feature type="domain" description="AMP-dependent synthetase/ligase" evidence="2">
    <location>
        <begin position="21"/>
        <end position="380"/>
    </location>
</feature>
<feature type="region of interest" description="Disordered" evidence="1">
    <location>
        <begin position="519"/>
        <end position="542"/>
    </location>
</feature>
<keyword evidence="5" id="KW-1185">Reference proteome</keyword>
<reference evidence="4" key="2">
    <citation type="submission" date="2020-09" db="EMBL/GenBank/DDBJ databases">
        <authorList>
            <person name="Sun Q."/>
            <person name="Ohkuma M."/>
        </authorList>
    </citation>
    <scope>NUCLEOTIDE SEQUENCE</scope>
    <source>
        <strain evidence="4">JCM 4059</strain>
    </source>
</reference>
<dbReference type="AlphaFoldDB" id="A0A919AZD8"/>
<dbReference type="Gene3D" id="3.30.300.30">
    <property type="match status" value="1"/>
</dbReference>
<name>A0A919AZD8_9ACTN</name>
<dbReference type="Gene3D" id="3.40.50.12780">
    <property type="entry name" value="N-terminal domain of ligase-like"/>
    <property type="match status" value="1"/>
</dbReference>
<feature type="compositionally biased region" description="Low complexity" evidence="1">
    <location>
        <begin position="520"/>
        <end position="542"/>
    </location>
</feature>
<dbReference type="InterPro" id="IPR045851">
    <property type="entry name" value="AMP-bd_C_sf"/>
</dbReference>
<dbReference type="RefSeq" id="WP_229890517.1">
    <property type="nucleotide sequence ID" value="NZ_BNBD01000001.1"/>
</dbReference>
<evidence type="ECO:0000259" key="3">
    <source>
        <dbReference type="Pfam" id="PF13193"/>
    </source>
</evidence>
<dbReference type="Pfam" id="PF00501">
    <property type="entry name" value="AMP-binding"/>
    <property type="match status" value="1"/>
</dbReference>
<protein>
    <submittedName>
        <fullName evidence="4">Acyl-CoA synthetase</fullName>
    </submittedName>
</protein>
<evidence type="ECO:0000256" key="1">
    <source>
        <dbReference type="SAM" id="MobiDB-lite"/>
    </source>
</evidence>
<evidence type="ECO:0000313" key="5">
    <source>
        <dbReference type="Proteomes" id="UP000638313"/>
    </source>
</evidence>
<organism evidence="4 5">
    <name type="scientific">Streptomyces mashuensis</name>
    <dbReference type="NCBI Taxonomy" id="33904"/>
    <lineage>
        <taxon>Bacteria</taxon>
        <taxon>Bacillati</taxon>
        <taxon>Actinomycetota</taxon>
        <taxon>Actinomycetes</taxon>
        <taxon>Kitasatosporales</taxon>
        <taxon>Streptomycetaceae</taxon>
        <taxon>Streptomyces</taxon>
    </lineage>
</organism>
<gene>
    <name evidence="4" type="ORF">GCM10010218_09070</name>
</gene>
<dbReference type="NCBIfam" id="NF004837">
    <property type="entry name" value="PRK06187.1"/>
    <property type="match status" value="1"/>
</dbReference>
<dbReference type="InterPro" id="IPR000873">
    <property type="entry name" value="AMP-dep_synth/lig_dom"/>
</dbReference>
<dbReference type="Proteomes" id="UP000638313">
    <property type="component" value="Unassembled WGS sequence"/>
</dbReference>
<accession>A0A919AZD8</accession>
<feature type="domain" description="AMP-binding enzyme C-terminal" evidence="3">
    <location>
        <begin position="430"/>
        <end position="505"/>
    </location>
</feature>
<dbReference type="InterPro" id="IPR042099">
    <property type="entry name" value="ANL_N_sf"/>
</dbReference>